<dbReference type="InterPro" id="IPR036396">
    <property type="entry name" value="Cyt_P450_sf"/>
</dbReference>
<keyword evidence="7" id="KW-1133">Transmembrane helix</keyword>
<dbReference type="SUPFAM" id="SSF48264">
    <property type="entry name" value="Cytochrome P450"/>
    <property type="match status" value="1"/>
</dbReference>
<keyword evidence="8" id="KW-0560">Oxidoreductase</keyword>
<evidence type="ECO:0008006" key="14">
    <source>
        <dbReference type="Google" id="ProtNLM"/>
    </source>
</evidence>
<name>A0ABQ8ZQV8_9ROSI</name>
<dbReference type="PANTHER" id="PTHR47944:SF10">
    <property type="entry name" value="CYTOCHROME P450 98A9"/>
    <property type="match status" value="1"/>
</dbReference>
<evidence type="ECO:0000256" key="2">
    <source>
        <dbReference type="ARBA" id="ARBA00004167"/>
    </source>
</evidence>
<dbReference type="PANTHER" id="PTHR47944">
    <property type="entry name" value="CYTOCHROME P450 98A9"/>
    <property type="match status" value="1"/>
</dbReference>
<keyword evidence="13" id="KW-1185">Reference proteome</keyword>
<evidence type="ECO:0000256" key="6">
    <source>
        <dbReference type="ARBA" id="ARBA00022723"/>
    </source>
</evidence>
<evidence type="ECO:0000313" key="12">
    <source>
        <dbReference type="EMBL" id="KAJ6304304.1"/>
    </source>
</evidence>
<evidence type="ECO:0000256" key="10">
    <source>
        <dbReference type="ARBA" id="ARBA00023033"/>
    </source>
</evidence>
<keyword evidence="5" id="KW-0812">Transmembrane</keyword>
<evidence type="ECO:0000256" key="11">
    <source>
        <dbReference type="ARBA" id="ARBA00023136"/>
    </source>
</evidence>
<comment type="subcellular location">
    <subcellularLocation>
        <location evidence="2">Membrane</location>
        <topology evidence="2">Single-pass membrane protein</topology>
    </subcellularLocation>
</comment>
<dbReference type="Pfam" id="PF00067">
    <property type="entry name" value="p450"/>
    <property type="match status" value="1"/>
</dbReference>
<evidence type="ECO:0000256" key="8">
    <source>
        <dbReference type="ARBA" id="ARBA00023002"/>
    </source>
</evidence>
<gene>
    <name evidence="12" type="ORF">OIU77_018052</name>
</gene>
<proteinExistence type="inferred from homology"/>
<evidence type="ECO:0000256" key="4">
    <source>
        <dbReference type="ARBA" id="ARBA00022617"/>
    </source>
</evidence>
<sequence length="296" mass="34251">MDYMHLSLNPSLQNEIPKDNLGLPEKGIDRMPRPEKGNLWQTPFPGDEVKGTTKKIETIPELIVLFFLAYKKRFISVDKLKVGHVEIRARFCKRACCVSADKSGILMSMQRLRFKLPPGPRPWPVVGNLYAIKPLKFRCFAEWAQAYGPIVSVWYGSALNVVVCDAELAKQVLRENDQQLADRHRTRLSARFSRDGKDLIWADYGPHYVKVRKVSTLELFSAKRLEELRPIREDEVTFMVESIFKDCTNPDFSFLPYNFFFAKSGRTEKQPAYFWSITGVADYNISWSIFLHLFVD</sequence>
<reference evidence="12" key="2">
    <citation type="journal article" date="2023" name="Int. J. Mol. Sci.">
        <title>De Novo Assembly and Annotation of 11 Diverse Shrub Willow (Salix) Genomes Reveals Novel Gene Organization in Sex-Linked Regions.</title>
        <authorList>
            <person name="Hyden B."/>
            <person name="Feng K."/>
            <person name="Yates T.B."/>
            <person name="Jawdy S."/>
            <person name="Cereghino C."/>
            <person name="Smart L.B."/>
            <person name="Muchero W."/>
        </authorList>
    </citation>
    <scope>NUCLEOTIDE SEQUENCE</scope>
    <source>
        <tissue evidence="12">Shoot tip</tissue>
    </source>
</reference>
<dbReference type="EMBL" id="JAPFFI010000027">
    <property type="protein sequence ID" value="KAJ6304304.1"/>
    <property type="molecule type" value="Genomic_DNA"/>
</dbReference>
<keyword evidence="9" id="KW-0408">Iron</keyword>
<dbReference type="Gene3D" id="1.10.630.10">
    <property type="entry name" value="Cytochrome P450"/>
    <property type="match status" value="1"/>
</dbReference>
<keyword evidence="11" id="KW-0472">Membrane</keyword>
<evidence type="ECO:0000256" key="1">
    <source>
        <dbReference type="ARBA" id="ARBA00001971"/>
    </source>
</evidence>
<organism evidence="12 13">
    <name type="scientific">Salix suchowensis</name>
    <dbReference type="NCBI Taxonomy" id="1278906"/>
    <lineage>
        <taxon>Eukaryota</taxon>
        <taxon>Viridiplantae</taxon>
        <taxon>Streptophyta</taxon>
        <taxon>Embryophyta</taxon>
        <taxon>Tracheophyta</taxon>
        <taxon>Spermatophyta</taxon>
        <taxon>Magnoliopsida</taxon>
        <taxon>eudicotyledons</taxon>
        <taxon>Gunneridae</taxon>
        <taxon>Pentapetalae</taxon>
        <taxon>rosids</taxon>
        <taxon>fabids</taxon>
        <taxon>Malpighiales</taxon>
        <taxon>Salicaceae</taxon>
        <taxon>Saliceae</taxon>
        <taxon>Salix</taxon>
    </lineage>
</organism>
<keyword evidence="4" id="KW-0349">Heme</keyword>
<keyword evidence="6" id="KW-0479">Metal-binding</keyword>
<reference evidence="12" key="1">
    <citation type="submission" date="2022-10" db="EMBL/GenBank/DDBJ databases">
        <authorList>
            <person name="Hyden B.L."/>
            <person name="Feng K."/>
            <person name="Yates T."/>
            <person name="Jawdy S."/>
            <person name="Smart L.B."/>
            <person name="Muchero W."/>
        </authorList>
    </citation>
    <scope>NUCLEOTIDE SEQUENCE</scope>
    <source>
        <tissue evidence="12">Shoot tip</tissue>
    </source>
</reference>
<comment type="cofactor">
    <cofactor evidence="1">
        <name>heme</name>
        <dbReference type="ChEBI" id="CHEBI:30413"/>
    </cofactor>
</comment>
<accession>A0ABQ8ZQV8</accession>
<protein>
    <recommendedName>
        <fullName evidence="14">Cytochrome P450</fullName>
    </recommendedName>
</protein>
<evidence type="ECO:0000256" key="3">
    <source>
        <dbReference type="ARBA" id="ARBA00010617"/>
    </source>
</evidence>
<evidence type="ECO:0000256" key="7">
    <source>
        <dbReference type="ARBA" id="ARBA00022989"/>
    </source>
</evidence>
<comment type="caution">
    <text evidence="12">The sequence shown here is derived from an EMBL/GenBank/DDBJ whole genome shotgun (WGS) entry which is preliminary data.</text>
</comment>
<evidence type="ECO:0000256" key="5">
    <source>
        <dbReference type="ARBA" id="ARBA00022692"/>
    </source>
</evidence>
<evidence type="ECO:0000313" key="13">
    <source>
        <dbReference type="Proteomes" id="UP001141253"/>
    </source>
</evidence>
<dbReference type="InterPro" id="IPR001128">
    <property type="entry name" value="Cyt_P450"/>
</dbReference>
<keyword evidence="10" id="KW-0503">Monooxygenase</keyword>
<evidence type="ECO:0000256" key="9">
    <source>
        <dbReference type="ARBA" id="ARBA00023004"/>
    </source>
</evidence>
<comment type="similarity">
    <text evidence="3">Belongs to the cytochrome P450 family.</text>
</comment>
<dbReference type="Proteomes" id="UP001141253">
    <property type="component" value="Chromosome 16"/>
</dbReference>